<dbReference type="GO" id="GO:0031625">
    <property type="term" value="F:ubiquitin protein ligase binding"/>
    <property type="evidence" value="ECO:0007669"/>
    <property type="project" value="TreeGrafter"/>
</dbReference>
<evidence type="ECO:0000256" key="2">
    <source>
        <dbReference type="ARBA" id="ARBA00022771"/>
    </source>
</evidence>
<dbReference type="GO" id="GO:0005634">
    <property type="term" value="C:nucleus"/>
    <property type="evidence" value="ECO:0007669"/>
    <property type="project" value="TreeGrafter"/>
</dbReference>
<dbReference type="EMBL" id="OU900098">
    <property type="protein sequence ID" value="CAH1185381.1"/>
    <property type="molecule type" value="Genomic_DNA"/>
</dbReference>
<gene>
    <name evidence="6" type="ORF">PHYEVI_LOCUS8554</name>
</gene>
<dbReference type="Proteomes" id="UP001153712">
    <property type="component" value="Chromosome 5"/>
</dbReference>
<dbReference type="GO" id="GO:0008270">
    <property type="term" value="F:zinc ion binding"/>
    <property type="evidence" value="ECO:0007669"/>
    <property type="project" value="UniProtKB-KW"/>
</dbReference>
<dbReference type="InterPro" id="IPR003613">
    <property type="entry name" value="Ubox_domain"/>
</dbReference>
<sequence>MLNFTNPCLLPKVVCKTPSTDDYGAENLISPNYTDKMRGFISYPSIKPPVEIEFNFICPVNMHYIVLNTTVGNQRCSGIELFAKTDETDYLSIGKCVYDNPGIVFCNSRKYSKTNPPPNIDGLFNLSFFKSNTFRCFLNATAVKICIFKTNKSVPCMSSVEVWGTPSRQCSKTTVNTVTKLASKNKTIPEKLATEEKFVIPEDFKDDLTFELMSMPMTLPSGKTVDQSTLEKHLQTEKSFGRKPCDPFTGVKFNENLKPVMNAGLKSRIDMFVLQNSHREGFLATNKWILGGDSIKPSAPKRLLDDDLDSAIAEAKRSKHFIDFTNSVNKCSSCETVINFLYRLPCEHFFCRDCLLKICETLKCSNCYRDFARNEIVKYNL</sequence>
<organism evidence="6 7">
    <name type="scientific">Phyllotreta striolata</name>
    <name type="common">Striped flea beetle</name>
    <name type="synonym">Crioceris striolata</name>
    <dbReference type="NCBI Taxonomy" id="444603"/>
    <lineage>
        <taxon>Eukaryota</taxon>
        <taxon>Metazoa</taxon>
        <taxon>Ecdysozoa</taxon>
        <taxon>Arthropoda</taxon>
        <taxon>Hexapoda</taxon>
        <taxon>Insecta</taxon>
        <taxon>Pterygota</taxon>
        <taxon>Neoptera</taxon>
        <taxon>Endopterygota</taxon>
        <taxon>Coleoptera</taxon>
        <taxon>Polyphaga</taxon>
        <taxon>Cucujiformia</taxon>
        <taxon>Chrysomeloidea</taxon>
        <taxon>Chrysomelidae</taxon>
        <taxon>Galerucinae</taxon>
        <taxon>Alticini</taxon>
        <taxon>Phyllotreta</taxon>
    </lineage>
</organism>
<accession>A0A9P0DRU8</accession>
<dbReference type="InterPro" id="IPR045696">
    <property type="entry name" value="Ubox5_N"/>
</dbReference>
<dbReference type="Pfam" id="PF04564">
    <property type="entry name" value="U-box"/>
    <property type="match status" value="1"/>
</dbReference>
<keyword evidence="3" id="KW-0862">Zinc</keyword>
<dbReference type="InterPro" id="IPR013083">
    <property type="entry name" value="Znf_RING/FYVE/PHD"/>
</dbReference>
<proteinExistence type="predicted"/>
<dbReference type="AlphaFoldDB" id="A0A9P0DRU8"/>
<dbReference type="PANTHER" id="PTHR13492">
    <property type="entry name" value="RING FINGER PROTEIN 37"/>
    <property type="match status" value="1"/>
</dbReference>
<dbReference type="Gene3D" id="3.30.40.10">
    <property type="entry name" value="Zinc/RING finger domain, C3HC4 (zinc finger)"/>
    <property type="match status" value="2"/>
</dbReference>
<dbReference type="GO" id="GO:0000209">
    <property type="term" value="P:protein polyubiquitination"/>
    <property type="evidence" value="ECO:0007669"/>
    <property type="project" value="TreeGrafter"/>
</dbReference>
<dbReference type="GO" id="GO:0034450">
    <property type="term" value="F:ubiquitin-ubiquitin ligase activity"/>
    <property type="evidence" value="ECO:0007669"/>
    <property type="project" value="TreeGrafter"/>
</dbReference>
<evidence type="ECO:0000256" key="4">
    <source>
        <dbReference type="PROSITE-ProRule" id="PRU00175"/>
    </source>
</evidence>
<dbReference type="PROSITE" id="PS50089">
    <property type="entry name" value="ZF_RING_2"/>
    <property type="match status" value="1"/>
</dbReference>
<evidence type="ECO:0000313" key="7">
    <source>
        <dbReference type="Proteomes" id="UP001153712"/>
    </source>
</evidence>
<dbReference type="InterPro" id="IPR039847">
    <property type="entry name" value="Ubox5"/>
</dbReference>
<dbReference type="SUPFAM" id="SSF57850">
    <property type="entry name" value="RING/U-box"/>
    <property type="match status" value="2"/>
</dbReference>
<dbReference type="InterPro" id="IPR039925">
    <property type="entry name" value="RNF37_RING-Ubox"/>
</dbReference>
<dbReference type="CDD" id="cd16660">
    <property type="entry name" value="RING-Ubox_RNF37"/>
    <property type="match status" value="1"/>
</dbReference>
<reference evidence="6" key="1">
    <citation type="submission" date="2022-01" db="EMBL/GenBank/DDBJ databases">
        <authorList>
            <person name="King R."/>
        </authorList>
    </citation>
    <scope>NUCLEOTIDE SEQUENCE</scope>
</reference>
<evidence type="ECO:0000313" key="6">
    <source>
        <dbReference type="EMBL" id="CAH1185381.1"/>
    </source>
</evidence>
<dbReference type="PROSITE" id="PS00518">
    <property type="entry name" value="ZF_RING_1"/>
    <property type="match status" value="1"/>
</dbReference>
<dbReference type="InterPro" id="IPR017907">
    <property type="entry name" value="Znf_RING_CS"/>
</dbReference>
<evidence type="ECO:0000256" key="3">
    <source>
        <dbReference type="ARBA" id="ARBA00022833"/>
    </source>
</evidence>
<keyword evidence="7" id="KW-1185">Reference proteome</keyword>
<dbReference type="OrthoDB" id="20295at2759"/>
<dbReference type="PANTHER" id="PTHR13492:SF2">
    <property type="entry name" value="RING FINGER PROTEIN 37"/>
    <property type="match status" value="1"/>
</dbReference>
<name>A0A9P0DRU8_PHYSR</name>
<evidence type="ECO:0000256" key="1">
    <source>
        <dbReference type="ARBA" id="ARBA00022723"/>
    </source>
</evidence>
<dbReference type="SMART" id="SM00504">
    <property type="entry name" value="Ubox"/>
    <property type="match status" value="1"/>
</dbReference>
<evidence type="ECO:0000259" key="5">
    <source>
        <dbReference type="PROSITE" id="PS50089"/>
    </source>
</evidence>
<protein>
    <recommendedName>
        <fullName evidence="5">RING-type domain-containing protein</fullName>
    </recommendedName>
</protein>
<keyword evidence="1" id="KW-0479">Metal-binding</keyword>
<keyword evidence="2 4" id="KW-0863">Zinc-finger</keyword>
<dbReference type="Pfam" id="PF19318">
    <property type="entry name" value="DUF5918"/>
    <property type="match status" value="1"/>
</dbReference>
<dbReference type="InterPro" id="IPR001841">
    <property type="entry name" value="Znf_RING"/>
</dbReference>
<feature type="domain" description="RING-type" evidence="5">
    <location>
        <begin position="331"/>
        <end position="367"/>
    </location>
</feature>